<evidence type="ECO:0000256" key="3">
    <source>
        <dbReference type="SAM" id="MobiDB-lite"/>
    </source>
</evidence>
<evidence type="ECO:0000256" key="2">
    <source>
        <dbReference type="ARBA" id="ARBA00023242"/>
    </source>
</evidence>
<dbReference type="Gene3D" id="2.130.10.10">
    <property type="entry name" value="YVTN repeat-like/Quinoprotein amine dehydrogenase"/>
    <property type="match status" value="2"/>
</dbReference>
<evidence type="ECO:0000259" key="5">
    <source>
        <dbReference type="Pfam" id="PF10433"/>
    </source>
</evidence>
<keyword evidence="2" id="KW-0539">Nucleus</keyword>
<dbReference type="InterPro" id="IPR018846">
    <property type="entry name" value="Beta-prop_RSE1/DDB1/CPSF1_1st"/>
</dbReference>
<feature type="domain" description="RSE1/DDB1/CPSF1 C-terminal" evidence="4">
    <location>
        <begin position="916"/>
        <end position="1224"/>
    </location>
</feature>
<comment type="subcellular location">
    <subcellularLocation>
        <location evidence="1">Nucleus</location>
    </subcellularLocation>
</comment>
<dbReference type="Pfam" id="PF10433">
    <property type="entry name" value="Beta-prop_RSE1_1st"/>
    <property type="match status" value="1"/>
</dbReference>
<evidence type="ECO:0000259" key="4">
    <source>
        <dbReference type="Pfam" id="PF03178"/>
    </source>
</evidence>
<evidence type="ECO:0000313" key="7">
    <source>
        <dbReference type="Proteomes" id="UP000054524"/>
    </source>
</evidence>
<dbReference type="GO" id="GO:0003676">
    <property type="term" value="F:nucleic acid binding"/>
    <property type="evidence" value="ECO:0007669"/>
    <property type="project" value="InterPro"/>
</dbReference>
<dbReference type="InterPro" id="IPR015943">
    <property type="entry name" value="WD40/YVTN_repeat-like_dom_sf"/>
</dbReference>
<dbReference type="InterPro" id="IPR004871">
    <property type="entry name" value="RSE1/DDB1/CPSF1_C"/>
</dbReference>
<dbReference type="Pfam" id="PF03178">
    <property type="entry name" value="CPSF_A"/>
    <property type="match status" value="1"/>
</dbReference>
<proteinExistence type="predicted"/>
<dbReference type="RefSeq" id="XP_052905752.1">
    <property type="nucleotide sequence ID" value="XM_053047927.1"/>
</dbReference>
<accession>A0A086J4X9</accession>
<keyword evidence="7" id="KW-1185">Reference proteome</keyword>
<evidence type="ECO:0008006" key="8">
    <source>
        <dbReference type="Google" id="ProtNLM"/>
    </source>
</evidence>
<sequence>MNHLLQERYLGSANQHVAMGQFIRNKECIISAGCDRIVLYEIRDGALVKVKEKRVFGCILGLATVPSLGDEVDSVLVHFEYARVSSVIFIADQNEFICRTLRFYEKQQYGFVSGSEKNTSFIRVDADHGVSFLQISNTHFAIFSSKSVGRSKVFEMQDIRPRHCAIKDATFLKGYSSPTLCFLFEDTAAARSRILVYILNEEYELSFFFEVDSVPHGCYLLVATHEMAFMVLGACGALFYTQWEMLGVRFNEFWSFEMLGIEEKSLEEQNFMVENGMCIVKDRDIFLFSDMIFLRFTILGGNARISSVIAGKMELDLCYNKPYSTAAYMNWGCVSTAEGLFLVTFEPETIVEEVQQKPASIVSAEYADLFLSDSSALDMKMSEGVEDIGEVHVQVRAKSPPRRKSAKTKTPLESPVQNASEDNSCEKSLEREYENMFKMVGEPEKKIESVRECTITNKLIIKQRILSLGEVMCIEALPVANKTYKYLAAAGSPGQPLLVVCKNGIDIWCSQTAKIRGYSDLFVVDIAEKMYLVTKDKESTIVKWDADVNLVESEVSSNRTLLFKKTDAGYLQITTHEIVCLTKELKKKKEITLPEPVTAAVYSDTEDRVIVLTETGIIYNYKGARKSKVPIEPATALAVHADDVYAIDASGSLIIYSIGKRSVRLCCRLFSVFPSVIEPGCNQIDVNAKHRQSLLDIEVIEYRSAVYLLARTISNEIVLYQERDGRLYKEKVTNNAFYYEKAEVGQSSPSRMRVCGSLVFIPGTYKTRVLVFTPYQISVHAANIRIDSIEEITEDSNPIKSFIIMAKGSIARGMLPLYAYDKPVLYKKTKVDSICQRVAYSAVKKVIVAVTYKDKEYTKDMIPFTVQATTELDAEPLPPPVIPEIKVNPLTRAYSLKIYSHEEMKQYSQTGEVLMAVDEYPLEDNEYIAHHKIVTLPDKQNTEGVSEFVIVCTTYITDEDLMARGRLIVLEIASVVPQRDRIETRHKLKALAAEKTKGATTCCDIVKGNIVVCVGTKLMIYMFDRNEGLRAVAFHDIHVFLTSCMVMRNIIVCGDAYKGTFLLFYQSEPSLLHLLSQSSGGVYLLKGIGMTLYGSVLSLLSYDSAKTVCIYSYSPQHILSQGGTRLISRGECKLPDDISGSFHMEKNGVHRTTLYTKNGYIYSHKTVDQSKYIALLDLQHAVESADWMALGTNPKSHWLTEKPAEMKEITLKDILQTGLMEEFFNMCNVKANRIAVETGRASSDAVKAELCIYRNHS</sequence>
<feature type="region of interest" description="Disordered" evidence="3">
    <location>
        <begin position="396"/>
        <end position="426"/>
    </location>
</feature>
<comment type="caution">
    <text evidence="6">The sequence shown here is derived from an EMBL/GenBank/DDBJ whole genome shotgun (WGS) entry which is preliminary data.</text>
</comment>
<name>A0A086J4X9_NEMA1</name>
<reference evidence="6 7" key="1">
    <citation type="journal article" date="2014" name="Genome Announc.">
        <title>Genome Sequence of the Microsporidian Species Nematocida sp1 Strain ERTm6 (ATCC PRA-372).</title>
        <authorList>
            <person name="Bakowski M.A."/>
            <person name="Priest M."/>
            <person name="Young S."/>
            <person name="Cuomo C.A."/>
            <person name="Troemel E.R."/>
        </authorList>
    </citation>
    <scope>NUCLEOTIDE SEQUENCE [LARGE SCALE GENOMIC DNA]</scope>
    <source>
        <strain evidence="6 7">ERTm6</strain>
    </source>
</reference>
<organism evidence="6 7">
    <name type="scientific">Nematocida ausubeli (strain ATCC PRA-371 / ERTm2)</name>
    <name type="common">Nematode killer fungus</name>
    <dbReference type="NCBI Taxonomy" id="1913371"/>
    <lineage>
        <taxon>Eukaryota</taxon>
        <taxon>Fungi</taxon>
        <taxon>Fungi incertae sedis</taxon>
        <taxon>Microsporidia</taxon>
        <taxon>Nematocida</taxon>
    </lineage>
</organism>
<dbReference type="GO" id="GO:0005634">
    <property type="term" value="C:nucleus"/>
    <property type="evidence" value="ECO:0007669"/>
    <property type="project" value="UniProtKB-SubCell"/>
</dbReference>
<evidence type="ECO:0000256" key="1">
    <source>
        <dbReference type="ARBA" id="ARBA00004123"/>
    </source>
</evidence>
<dbReference type="InterPro" id="IPR050358">
    <property type="entry name" value="RSE1/DDB1/CFT1"/>
</dbReference>
<dbReference type="AlphaFoldDB" id="A0A086J4X9"/>
<dbReference type="PANTHER" id="PTHR10644">
    <property type="entry name" value="DNA REPAIR/RNA PROCESSING CPSF FAMILY"/>
    <property type="match status" value="1"/>
</dbReference>
<dbReference type="GeneID" id="77675246"/>
<feature type="domain" description="RSE1/DDB1/CPSF1 first beta-propeller" evidence="5">
    <location>
        <begin position="15"/>
        <end position="200"/>
    </location>
</feature>
<dbReference type="Proteomes" id="UP000054524">
    <property type="component" value="Unassembled WGS sequence"/>
</dbReference>
<dbReference type="EMBL" id="AKIJ01000001">
    <property type="protein sequence ID" value="KFG27197.1"/>
    <property type="molecule type" value="Genomic_DNA"/>
</dbReference>
<dbReference type="HOGENOM" id="CLU_008572_0_0_1"/>
<gene>
    <name evidence="6" type="ORF">NESG_00273</name>
</gene>
<evidence type="ECO:0000313" key="6">
    <source>
        <dbReference type="EMBL" id="KFG27197.1"/>
    </source>
</evidence>
<protein>
    <recommendedName>
        <fullName evidence="8">Cleavage/polyadenylation specificity factor A subunit C-terminal domain-containing protein</fullName>
    </recommendedName>
</protein>